<feature type="transmembrane region" description="Helical" evidence="7">
    <location>
        <begin position="297"/>
        <end position="318"/>
    </location>
</feature>
<dbReference type="AlphaFoldDB" id="A0A8X7T3U1"/>
<evidence type="ECO:0000259" key="8">
    <source>
        <dbReference type="PROSITE" id="PS50222"/>
    </source>
</evidence>
<dbReference type="InterPro" id="IPR023408">
    <property type="entry name" value="MscS_beta-dom_sf"/>
</dbReference>
<dbReference type="GO" id="GO:0016020">
    <property type="term" value="C:membrane"/>
    <property type="evidence" value="ECO:0007669"/>
    <property type="project" value="UniProtKB-SubCell"/>
</dbReference>
<proteinExistence type="predicted"/>
<feature type="region of interest" description="Disordered" evidence="6">
    <location>
        <begin position="870"/>
        <end position="917"/>
    </location>
</feature>
<reference evidence="9" key="1">
    <citation type="submission" date="2016-04" db="EMBL/GenBank/DDBJ databases">
        <authorList>
            <person name="Nguyen H.D."/>
            <person name="Samba Siva P."/>
            <person name="Cullis J."/>
            <person name="Levesque C.A."/>
            <person name="Hambleton S."/>
        </authorList>
    </citation>
    <scope>NUCLEOTIDE SEQUENCE</scope>
    <source>
        <strain evidence="9">DAOMC 236422</strain>
    </source>
</reference>
<gene>
    <name evidence="9" type="ORF">A4X09_0g5672</name>
</gene>
<evidence type="ECO:0000256" key="4">
    <source>
        <dbReference type="ARBA" id="ARBA00022989"/>
    </source>
</evidence>
<evidence type="ECO:0000313" key="9">
    <source>
        <dbReference type="EMBL" id="KAE8266673.1"/>
    </source>
</evidence>
<dbReference type="InterPro" id="IPR010920">
    <property type="entry name" value="LSM_dom_sf"/>
</dbReference>
<feature type="region of interest" description="Disordered" evidence="6">
    <location>
        <begin position="1"/>
        <end position="145"/>
    </location>
</feature>
<dbReference type="SUPFAM" id="SSF50182">
    <property type="entry name" value="Sm-like ribonucleoproteins"/>
    <property type="match status" value="1"/>
</dbReference>
<dbReference type="GO" id="GO:0005262">
    <property type="term" value="F:calcium channel activity"/>
    <property type="evidence" value="ECO:0007669"/>
    <property type="project" value="TreeGrafter"/>
</dbReference>
<sequence length="917" mass="102022">MTSQGLQPPHPGREQLSRDSSTFTMPINPPPHQPKHHQDDPDALPHSLTQPTFGDPDLPELNTPQNEKTALQKKFEHEQERTGAPRIGQGSSAMQSGYSTATQTTDSDESFDWDDTDSADSDDNDSDVPTSKQLAATGGLGGGRKKNIRARRGRAVYLLCMQLARPVRFALIGIIGTALALVPFIVAITAFKSSPAYGQVVMWSVWIAIIYSTSCATFLLLDFVPSFIMRLVIAVYGRAPEVFKTNIELLTATLFYIKLVLCVAWAWISLGGCLALAFARQPRPEYFVWLNRTVASIFGSAIILLFEKIVLQIIAITFHRTAHKDRLEKNATALKALDRLHASKYVVERSRRDRVTQSGTWGSTSGGHTRMSTPLWGKTFNFGSRPPSPGANATLNGAHQQHASRKPSKDGLGEYFSAGSGKSGEKASSPGDHPNTYPPTAQDEHHPHHHRHPHVHHHKKKSSTGLSGEQHHNPQETHTRHPLQHETNLSPGVDAEKSAAEEVDPKKKAGTSHKERKEARRAKITQQVQEVISMATMKDSKLYARSRRLGSQQSARKLAKKLFYNLNAATFHSHGGNGAFIPEKRKFLTADDFVPYFKTEAEAREAFNLFDSDKNGDLSKREMREAVQRIYKERRTLSVALKDSSSALAKLDLVLQCIGICIVVFVWLLIFNRDQTIQNLVPASTFILGFSFVFSNSAKTVFESMVFIFVTHPYDVGDLVCIDDTWMFVKEFGFISTVFRTTTNQELVAPNALLSSSKYIHNARRSGTQWETVDVQCGFETGLAVIDEFRRRLRAWVKENDREWGGGLDVNYSALEDMNSVTLTIAFEHKGNWQDWGTRWSRRTKLMRQIKTVAEELNMPAVIERVHGVARPRRGGPLMGGDQEGRSPLSPSPSSAVGRSVPPLTIPGGPSGRIPFF</sequence>
<keyword evidence="3" id="KW-0106">Calcium</keyword>
<evidence type="ECO:0000313" key="10">
    <source>
        <dbReference type="Proteomes" id="UP000078113"/>
    </source>
</evidence>
<feature type="compositionally biased region" description="Polar residues" evidence="6">
    <location>
        <begin position="391"/>
        <end position="401"/>
    </location>
</feature>
<feature type="transmembrane region" description="Helical" evidence="7">
    <location>
        <begin position="651"/>
        <end position="670"/>
    </location>
</feature>
<dbReference type="InterPro" id="IPR006685">
    <property type="entry name" value="MscS_channel_2nd"/>
</dbReference>
<feature type="transmembrane region" description="Helical" evidence="7">
    <location>
        <begin position="203"/>
        <end position="233"/>
    </location>
</feature>
<feature type="domain" description="EF-hand" evidence="8">
    <location>
        <begin position="598"/>
        <end position="633"/>
    </location>
</feature>
<feature type="transmembrane region" description="Helical" evidence="7">
    <location>
        <begin position="254"/>
        <end position="277"/>
    </location>
</feature>
<protein>
    <recommendedName>
        <fullName evidence="8">EF-hand domain-containing protein</fullName>
    </recommendedName>
</protein>
<evidence type="ECO:0000256" key="6">
    <source>
        <dbReference type="SAM" id="MobiDB-lite"/>
    </source>
</evidence>
<dbReference type="InterPro" id="IPR011992">
    <property type="entry name" value="EF-hand-dom_pair"/>
</dbReference>
<organism evidence="9 10">
    <name type="scientific">Tilletia walkeri</name>
    <dbReference type="NCBI Taxonomy" id="117179"/>
    <lineage>
        <taxon>Eukaryota</taxon>
        <taxon>Fungi</taxon>
        <taxon>Dikarya</taxon>
        <taxon>Basidiomycota</taxon>
        <taxon>Ustilaginomycotina</taxon>
        <taxon>Exobasidiomycetes</taxon>
        <taxon>Tilletiales</taxon>
        <taxon>Tilletiaceae</taxon>
        <taxon>Tilletia</taxon>
    </lineage>
</organism>
<comment type="subcellular location">
    <subcellularLocation>
        <location evidence="1">Membrane</location>
    </subcellularLocation>
</comment>
<dbReference type="PROSITE" id="PS00018">
    <property type="entry name" value="EF_HAND_1"/>
    <property type="match status" value="1"/>
</dbReference>
<evidence type="ECO:0000256" key="3">
    <source>
        <dbReference type="ARBA" id="ARBA00022837"/>
    </source>
</evidence>
<evidence type="ECO:0000256" key="2">
    <source>
        <dbReference type="ARBA" id="ARBA00022692"/>
    </source>
</evidence>
<feature type="compositionally biased region" description="Basic and acidic residues" evidence="6">
    <location>
        <begin position="73"/>
        <end position="83"/>
    </location>
</feature>
<evidence type="ECO:0000256" key="1">
    <source>
        <dbReference type="ARBA" id="ARBA00004370"/>
    </source>
</evidence>
<name>A0A8X7T3U1_9BASI</name>
<dbReference type="SMART" id="SM00054">
    <property type="entry name" value="EFh"/>
    <property type="match status" value="1"/>
</dbReference>
<feature type="transmembrane region" description="Helical" evidence="7">
    <location>
        <begin position="676"/>
        <end position="695"/>
    </location>
</feature>
<dbReference type="SUPFAM" id="SSF47473">
    <property type="entry name" value="EF-hand"/>
    <property type="match status" value="1"/>
</dbReference>
<feature type="compositionally biased region" description="Basic and acidic residues" evidence="6">
    <location>
        <begin position="469"/>
        <end position="479"/>
    </location>
</feature>
<dbReference type="InterPro" id="IPR018247">
    <property type="entry name" value="EF_Hand_1_Ca_BS"/>
</dbReference>
<feature type="compositionally biased region" description="Basic and acidic residues" evidence="6">
    <location>
        <begin position="494"/>
        <end position="518"/>
    </location>
</feature>
<keyword evidence="10" id="KW-1185">Reference proteome</keyword>
<dbReference type="PROSITE" id="PS50222">
    <property type="entry name" value="EF_HAND_2"/>
    <property type="match status" value="1"/>
</dbReference>
<dbReference type="InterPro" id="IPR058650">
    <property type="entry name" value="Msy1/2-like"/>
</dbReference>
<evidence type="ECO:0000256" key="5">
    <source>
        <dbReference type="ARBA" id="ARBA00023136"/>
    </source>
</evidence>
<dbReference type="Gene3D" id="1.10.238.10">
    <property type="entry name" value="EF-hand"/>
    <property type="match status" value="1"/>
</dbReference>
<dbReference type="EMBL" id="LWDG02000307">
    <property type="protein sequence ID" value="KAE8266673.1"/>
    <property type="molecule type" value="Genomic_DNA"/>
</dbReference>
<comment type="caution">
    <text evidence="9">The sequence shown here is derived from an EMBL/GenBank/DDBJ whole genome shotgun (WGS) entry which is preliminary data.</text>
</comment>
<dbReference type="Pfam" id="PF25886">
    <property type="entry name" value="Msy1"/>
    <property type="match status" value="1"/>
</dbReference>
<dbReference type="Pfam" id="PF00924">
    <property type="entry name" value="MS_channel_2nd"/>
    <property type="match status" value="1"/>
</dbReference>
<accession>A0A8X7T3U1</accession>
<dbReference type="Proteomes" id="UP000078113">
    <property type="component" value="Unassembled WGS sequence"/>
</dbReference>
<feature type="region of interest" description="Disordered" evidence="6">
    <location>
        <begin position="356"/>
        <end position="525"/>
    </location>
</feature>
<feature type="compositionally biased region" description="Low complexity" evidence="6">
    <location>
        <begin position="356"/>
        <end position="369"/>
    </location>
</feature>
<dbReference type="PANTHER" id="PTHR31323:SF11">
    <property type="entry name" value="EF-HAND DOMAIN-CONTAINING PROTEIN"/>
    <property type="match status" value="1"/>
</dbReference>
<dbReference type="PANTHER" id="PTHR31323">
    <property type="entry name" value="MECHANOSENSITIVE ION CHANNEL PROTEIN MSY2"/>
    <property type="match status" value="1"/>
</dbReference>
<feature type="compositionally biased region" description="Polar residues" evidence="6">
    <location>
        <begin position="89"/>
        <end position="103"/>
    </location>
</feature>
<dbReference type="GO" id="GO:0006874">
    <property type="term" value="P:intracellular calcium ion homeostasis"/>
    <property type="evidence" value="ECO:0007669"/>
    <property type="project" value="TreeGrafter"/>
</dbReference>
<keyword evidence="5 7" id="KW-0472">Membrane</keyword>
<feature type="compositionally biased region" description="Basic residues" evidence="6">
    <location>
        <begin position="447"/>
        <end position="462"/>
    </location>
</feature>
<dbReference type="GO" id="GO:0005509">
    <property type="term" value="F:calcium ion binding"/>
    <property type="evidence" value="ECO:0007669"/>
    <property type="project" value="InterPro"/>
</dbReference>
<feature type="compositionally biased region" description="Acidic residues" evidence="6">
    <location>
        <begin position="106"/>
        <end position="126"/>
    </location>
</feature>
<dbReference type="Gene3D" id="2.30.30.60">
    <property type="match status" value="1"/>
</dbReference>
<dbReference type="FunFam" id="2.30.30.60:FF:000006">
    <property type="entry name" value="Predicted mechanosensitive ion channel"/>
    <property type="match status" value="1"/>
</dbReference>
<evidence type="ECO:0000256" key="7">
    <source>
        <dbReference type="SAM" id="Phobius"/>
    </source>
</evidence>
<keyword evidence="2 7" id="KW-0812">Transmembrane</keyword>
<keyword evidence="4 7" id="KW-1133">Transmembrane helix</keyword>
<reference evidence="9" key="2">
    <citation type="journal article" date="2019" name="IMA Fungus">
        <title>Genome sequencing and comparison of five Tilletia species to identify candidate genes for the detection of regulated species infecting wheat.</title>
        <authorList>
            <person name="Nguyen H.D.T."/>
            <person name="Sultana T."/>
            <person name="Kesanakurti P."/>
            <person name="Hambleton S."/>
        </authorList>
    </citation>
    <scope>NUCLEOTIDE SEQUENCE</scope>
    <source>
        <strain evidence="9">DAOMC 236422</strain>
    </source>
</reference>
<dbReference type="InterPro" id="IPR002048">
    <property type="entry name" value="EF_hand_dom"/>
</dbReference>
<feature type="transmembrane region" description="Helical" evidence="7">
    <location>
        <begin position="169"/>
        <end position="191"/>
    </location>
</feature>